<dbReference type="EMBL" id="WBVM01000002">
    <property type="protein sequence ID" value="KAB2809303.1"/>
    <property type="molecule type" value="Genomic_DNA"/>
</dbReference>
<accession>A0A7J5DVF9</accession>
<evidence type="ECO:0000313" key="1">
    <source>
        <dbReference type="EMBL" id="KAB2809303.1"/>
    </source>
</evidence>
<comment type="caution">
    <text evidence="1">The sequence shown here is derived from an EMBL/GenBank/DDBJ whole genome shotgun (WGS) entry which is preliminary data.</text>
</comment>
<name>A0A7J5DVF9_NOCSI</name>
<proteinExistence type="predicted"/>
<evidence type="ECO:0000313" key="2">
    <source>
        <dbReference type="Proteomes" id="UP000449906"/>
    </source>
</evidence>
<sequence>MSEIVDPIDPAAHGQVEFTRWLAQLRTDMAESVSGTLLRGARAVPVDGNRNRPTYSPGALIGLSFRSLERVGEAFVYVRDHENNLIAQGQITDPGTMEPMAFVQWFGPGGINIPDGGLFVSADADFEGVVYIRGAD</sequence>
<organism evidence="1 2">
    <name type="scientific">Nocardioides simplex</name>
    <name type="common">Arthrobacter simplex</name>
    <dbReference type="NCBI Taxonomy" id="2045"/>
    <lineage>
        <taxon>Bacteria</taxon>
        <taxon>Bacillati</taxon>
        <taxon>Actinomycetota</taxon>
        <taxon>Actinomycetes</taxon>
        <taxon>Propionibacteriales</taxon>
        <taxon>Nocardioidaceae</taxon>
        <taxon>Pimelobacter</taxon>
    </lineage>
</organism>
<reference evidence="1 2" key="1">
    <citation type="submission" date="2019-09" db="EMBL/GenBank/DDBJ databases">
        <title>Pimelobacter sp. isolated from Paulinella.</title>
        <authorList>
            <person name="Jeong S.E."/>
        </authorList>
    </citation>
    <scope>NUCLEOTIDE SEQUENCE [LARGE SCALE GENOMIC DNA]</scope>
    <source>
        <strain evidence="1 2">Pch-N</strain>
    </source>
</reference>
<dbReference type="RefSeq" id="WP_151581507.1">
    <property type="nucleotide sequence ID" value="NZ_WBVM01000002.1"/>
</dbReference>
<dbReference type="AlphaFoldDB" id="A0A7J5DVF9"/>
<gene>
    <name evidence="1" type="ORF">F9L07_19885</name>
</gene>
<protein>
    <submittedName>
        <fullName evidence="1">Uncharacterized protein</fullName>
    </submittedName>
</protein>
<dbReference type="Proteomes" id="UP000449906">
    <property type="component" value="Unassembled WGS sequence"/>
</dbReference>